<evidence type="ECO:0000313" key="3">
    <source>
        <dbReference type="Proteomes" id="UP001372338"/>
    </source>
</evidence>
<protein>
    <submittedName>
        <fullName evidence="2">Uncharacterized protein</fullName>
    </submittedName>
</protein>
<gene>
    <name evidence="2" type="ORF">RIF29_15396</name>
</gene>
<keyword evidence="1" id="KW-1133">Transmembrane helix</keyword>
<sequence>MVREKVCNEIVVLQAKYDEGDGGAGSSSQPYQSVIMDPLPMKRKGGSGASSSTLAKQKRLRSTIIMFAFLVAGIYNFSYARNMIIFEQQKWNMENLFRMVDEEVKIRMMKGNFEQDSEREFLTELGDEAGLNHVKPSSDQESQKVEPVAVGRVEGVHADVNASMAPVKQGDVGHADSNIQNRKESIHSDSVEDVAVVANFEEDTHGDWLVVTRKKRTKPKNPRGLKSNDKDKMLTPFKEAREKVINHEVGPVEGKVVSHVDNVIKRGPGIKNVTNERGSSFKIPAEKFVIQPGNFGPDQPTLKKDLASALHGFEKDSNVASSSGELDMEMVPETQLVFDPGQTKFNPAFLQ</sequence>
<keyword evidence="1" id="KW-0812">Transmembrane</keyword>
<name>A0AAN9IB53_CROPI</name>
<evidence type="ECO:0000256" key="1">
    <source>
        <dbReference type="SAM" id="Phobius"/>
    </source>
</evidence>
<accession>A0AAN9IB53</accession>
<dbReference type="Proteomes" id="UP001372338">
    <property type="component" value="Unassembled WGS sequence"/>
</dbReference>
<keyword evidence="1" id="KW-0472">Membrane</keyword>
<evidence type="ECO:0000313" key="2">
    <source>
        <dbReference type="EMBL" id="KAK7274313.1"/>
    </source>
</evidence>
<dbReference type="EMBL" id="JAYWIO010000003">
    <property type="protein sequence ID" value="KAK7274313.1"/>
    <property type="molecule type" value="Genomic_DNA"/>
</dbReference>
<reference evidence="2 3" key="1">
    <citation type="submission" date="2024-01" db="EMBL/GenBank/DDBJ databases">
        <title>The genomes of 5 underutilized Papilionoideae crops provide insights into root nodulation and disease resistanc.</title>
        <authorList>
            <person name="Yuan L."/>
        </authorList>
    </citation>
    <scope>NUCLEOTIDE SEQUENCE [LARGE SCALE GENOMIC DNA]</scope>
    <source>
        <strain evidence="2">ZHUSHIDOU_FW_LH</strain>
        <tissue evidence="2">Leaf</tissue>
    </source>
</reference>
<organism evidence="2 3">
    <name type="scientific">Crotalaria pallida</name>
    <name type="common">Smooth rattlebox</name>
    <name type="synonym">Crotalaria striata</name>
    <dbReference type="NCBI Taxonomy" id="3830"/>
    <lineage>
        <taxon>Eukaryota</taxon>
        <taxon>Viridiplantae</taxon>
        <taxon>Streptophyta</taxon>
        <taxon>Embryophyta</taxon>
        <taxon>Tracheophyta</taxon>
        <taxon>Spermatophyta</taxon>
        <taxon>Magnoliopsida</taxon>
        <taxon>eudicotyledons</taxon>
        <taxon>Gunneridae</taxon>
        <taxon>Pentapetalae</taxon>
        <taxon>rosids</taxon>
        <taxon>fabids</taxon>
        <taxon>Fabales</taxon>
        <taxon>Fabaceae</taxon>
        <taxon>Papilionoideae</taxon>
        <taxon>50 kb inversion clade</taxon>
        <taxon>genistoids sensu lato</taxon>
        <taxon>core genistoids</taxon>
        <taxon>Crotalarieae</taxon>
        <taxon>Crotalaria</taxon>
    </lineage>
</organism>
<feature type="transmembrane region" description="Helical" evidence="1">
    <location>
        <begin position="60"/>
        <end position="80"/>
    </location>
</feature>
<proteinExistence type="predicted"/>
<keyword evidence="3" id="KW-1185">Reference proteome</keyword>
<comment type="caution">
    <text evidence="2">The sequence shown here is derived from an EMBL/GenBank/DDBJ whole genome shotgun (WGS) entry which is preliminary data.</text>
</comment>
<dbReference type="AlphaFoldDB" id="A0AAN9IB53"/>